<sequence>MALDFKRYVRWARIWGMEIRELRSALRAEKAHIEQLQRKLVILQELIPAEG</sequence>
<protein>
    <submittedName>
        <fullName evidence="2">Uncharacterized protein</fullName>
    </submittedName>
</protein>
<dbReference type="AlphaFoldDB" id="A0A1L7NJR5"/>
<name>A0A1L7NJR5_PSEPU</name>
<feature type="coiled-coil region" evidence="1">
    <location>
        <begin position="19"/>
        <end position="46"/>
    </location>
</feature>
<evidence type="ECO:0000256" key="1">
    <source>
        <dbReference type="SAM" id="Coils"/>
    </source>
</evidence>
<evidence type="ECO:0000313" key="3">
    <source>
        <dbReference type="Proteomes" id="UP000218731"/>
    </source>
</evidence>
<gene>
    <name evidence="2" type="ORF">KF715C_ch51560</name>
</gene>
<accession>A0A1L7NJR5</accession>
<organism evidence="2 3">
    <name type="scientific">Pseudomonas putida</name>
    <name type="common">Arthrobacter siderocapsulatus</name>
    <dbReference type="NCBI Taxonomy" id="303"/>
    <lineage>
        <taxon>Bacteria</taxon>
        <taxon>Pseudomonadati</taxon>
        <taxon>Pseudomonadota</taxon>
        <taxon>Gammaproteobacteria</taxon>
        <taxon>Pseudomonadales</taxon>
        <taxon>Pseudomonadaceae</taxon>
        <taxon>Pseudomonas</taxon>
    </lineage>
</organism>
<dbReference type="Proteomes" id="UP000218731">
    <property type="component" value="Chromosome 1"/>
</dbReference>
<reference evidence="2 3" key="1">
    <citation type="submission" date="2015-11" db="EMBL/GenBank/DDBJ databases">
        <title>Complete genome sequencing of a biphenyl-degrading bacterium, Pseudomonas putida KF715 (=NBRC110667).</title>
        <authorList>
            <person name="Suenaga H."/>
            <person name="Fujihara N."/>
            <person name="Watanabe T."/>
            <person name="Hirose J."/>
            <person name="Kimura N."/>
            <person name="Yamazoe A."/>
            <person name="Hosoyama A."/>
            <person name="Shimodaira J."/>
            <person name="Furukawa K."/>
        </authorList>
    </citation>
    <scope>NUCLEOTIDE SEQUENCE [LARGE SCALE GENOMIC DNA]</scope>
    <source>
        <strain evidence="2 3">KF715</strain>
    </source>
</reference>
<dbReference type="EMBL" id="AP015029">
    <property type="protein sequence ID" value="BAW25729.1"/>
    <property type="molecule type" value="Genomic_DNA"/>
</dbReference>
<keyword evidence="1" id="KW-0175">Coiled coil</keyword>
<proteinExistence type="predicted"/>
<evidence type="ECO:0000313" key="2">
    <source>
        <dbReference type="EMBL" id="BAW25729.1"/>
    </source>
</evidence>